<dbReference type="RefSeq" id="WP_346032818.1">
    <property type="nucleotide sequence ID" value="NZ_BAABHV010000010.1"/>
</dbReference>
<dbReference type="PROSITE" id="PS51257">
    <property type="entry name" value="PROKAR_LIPOPROTEIN"/>
    <property type="match status" value="1"/>
</dbReference>
<proteinExistence type="predicted"/>
<name>A0ABP9KE70_9SPHN</name>
<evidence type="ECO:0008006" key="4">
    <source>
        <dbReference type="Google" id="ProtNLM"/>
    </source>
</evidence>
<keyword evidence="1" id="KW-0732">Signal</keyword>
<comment type="caution">
    <text evidence="2">The sequence shown here is derived from an EMBL/GenBank/DDBJ whole genome shotgun (WGS) entry which is preliminary data.</text>
</comment>
<reference evidence="3" key="1">
    <citation type="journal article" date="2019" name="Int. J. Syst. Evol. Microbiol.">
        <title>The Global Catalogue of Microorganisms (GCM) 10K type strain sequencing project: providing services to taxonomists for standard genome sequencing and annotation.</title>
        <authorList>
            <consortium name="The Broad Institute Genomics Platform"/>
            <consortium name="The Broad Institute Genome Sequencing Center for Infectious Disease"/>
            <person name="Wu L."/>
            <person name="Ma J."/>
        </authorList>
    </citation>
    <scope>NUCLEOTIDE SEQUENCE [LARGE SCALE GENOMIC DNA]</scope>
    <source>
        <strain evidence="3">JCM 18014</strain>
    </source>
</reference>
<evidence type="ECO:0000313" key="3">
    <source>
        <dbReference type="Proteomes" id="UP001500518"/>
    </source>
</evidence>
<evidence type="ECO:0000256" key="1">
    <source>
        <dbReference type="SAM" id="SignalP"/>
    </source>
</evidence>
<keyword evidence="3" id="KW-1185">Reference proteome</keyword>
<sequence>MRKKFLPALIVGTLSLSACQAGVGGNPLGGLFGSILGGNGYNERNLSDFERAAVNACGQEADRYTRDRVRVDRVDQVTRDSVRVDGSIETNDRSRDEFTCTFASNGRIADFRVL</sequence>
<dbReference type="EMBL" id="BAABHV010000010">
    <property type="protein sequence ID" value="GAA5054998.1"/>
    <property type="molecule type" value="Genomic_DNA"/>
</dbReference>
<protein>
    <recommendedName>
        <fullName evidence="4">Lipoprotein</fullName>
    </recommendedName>
</protein>
<evidence type="ECO:0000313" key="2">
    <source>
        <dbReference type="EMBL" id="GAA5054998.1"/>
    </source>
</evidence>
<organism evidence="2 3">
    <name type="scientific">Erythrobacter westpacificensis</name>
    <dbReference type="NCBI Taxonomy" id="1055231"/>
    <lineage>
        <taxon>Bacteria</taxon>
        <taxon>Pseudomonadati</taxon>
        <taxon>Pseudomonadota</taxon>
        <taxon>Alphaproteobacteria</taxon>
        <taxon>Sphingomonadales</taxon>
        <taxon>Erythrobacteraceae</taxon>
        <taxon>Erythrobacter/Porphyrobacter group</taxon>
        <taxon>Erythrobacter</taxon>
    </lineage>
</organism>
<dbReference type="Proteomes" id="UP001500518">
    <property type="component" value="Unassembled WGS sequence"/>
</dbReference>
<accession>A0ABP9KE70</accession>
<feature type="signal peptide" evidence="1">
    <location>
        <begin position="1"/>
        <end position="20"/>
    </location>
</feature>
<feature type="chain" id="PRO_5045628627" description="Lipoprotein" evidence="1">
    <location>
        <begin position="21"/>
        <end position="114"/>
    </location>
</feature>
<gene>
    <name evidence="2" type="ORF">GCM10023208_18390</name>
</gene>